<proteinExistence type="predicted"/>
<dbReference type="InterPro" id="IPR036388">
    <property type="entry name" value="WH-like_DNA-bd_sf"/>
</dbReference>
<protein>
    <submittedName>
        <fullName evidence="5">GntR family transcriptional regulator</fullName>
    </submittedName>
</protein>
<dbReference type="Gene3D" id="1.20.120.530">
    <property type="entry name" value="GntR ligand-binding domain-like"/>
    <property type="match status" value="1"/>
</dbReference>
<dbReference type="Pfam" id="PF07729">
    <property type="entry name" value="FCD"/>
    <property type="match status" value="1"/>
</dbReference>
<feature type="domain" description="HTH gntR-type" evidence="4">
    <location>
        <begin position="1"/>
        <end position="55"/>
    </location>
</feature>
<accession>A0ABS5RZZ5</accession>
<dbReference type="Gene3D" id="1.10.10.10">
    <property type="entry name" value="Winged helix-like DNA-binding domain superfamily/Winged helix DNA-binding domain"/>
    <property type="match status" value="1"/>
</dbReference>
<evidence type="ECO:0000256" key="2">
    <source>
        <dbReference type="ARBA" id="ARBA00023125"/>
    </source>
</evidence>
<dbReference type="SMART" id="SM00895">
    <property type="entry name" value="FCD"/>
    <property type="match status" value="1"/>
</dbReference>
<evidence type="ECO:0000256" key="1">
    <source>
        <dbReference type="ARBA" id="ARBA00023015"/>
    </source>
</evidence>
<reference evidence="5 6" key="1">
    <citation type="submission" date="2021-03" db="EMBL/GenBank/DDBJ databases">
        <title>Tianweitania aestuarii sp. nov., isolated from a tidal flat.</title>
        <authorList>
            <person name="Park S."/>
            <person name="Yoon J.-H."/>
        </authorList>
    </citation>
    <scope>NUCLEOTIDE SEQUENCE [LARGE SCALE GENOMIC DNA]</scope>
    <source>
        <strain evidence="5 6">BSSL-BM11</strain>
    </source>
</reference>
<evidence type="ECO:0000256" key="3">
    <source>
        <dbReference type="ARBA" id="ARBA00023163"/>
    </source>
</evidence>
<dbReference type="InterPro" id="IPR036390">
    <property type="entry name" value="WH_DNA-bd_sf"/>
</dbReference>
<name>A0ABS5RZZ5_9HYPH</name>
<dbReference type="CDD" id="cd07377">
    <property type="entry name" value="WHTH_GntR"/>
    <property type="match status" value="1"/>
</dbReference>
<evidence type="ECO:0000313" key="6">
    <source>
        <dbReference type="Proteomes" id="UP001297272"/>
    </source>
</evidence>
<comment type="caution">
    <text evidence="5">The sequence shown here is derived from an EMBL/GenBank/DDBJ whole genome shotgun (WGS) entry which is preliminary data.</text>
</comment>
<dbReference type="SUPFAM" id="SSF48008">
    <property type="entry name" value="GntR ligand-binding domain-like"/>
    <property type="match status" value="1"/>
</dbReference>
<organism evidence="5 6">
    <name type="scientific">Tianweitania aestuarii</name>
    <dbReference type="NCBI Taxonomy" id="2814886"/>
    <lineage>
        <taxon>Bacteria</taxon>
        <taxon>Pseudomonadati</taxon>
        <taxon>Pseudomonadota</taxon>
        <taxon>Alphaproteobacteria</taxon>
        <taxon>Hyphomicrobiales</taxon>
        <taxon>Phyllobacteriaceae</taxon>
        <taxon>Tianweitania</taxon>
    </lineage>
</organism>
<keyword evidence="6" id="KW-1185">Reference proteome</keyword>
<dbReference type="PROSITE" id="PS50949">
    <property type="entry name" value="HTH_GNTR"/>
    <property type="match status" value="1"/>
</dbReference>
<dbReference type="InterPro" id="IPR000524">
    <property type="entry name" value="Tscrpt_reg_HTH_GntR"/>
</dbReference>
<keyword evidence="2" id="KW-0238">DNA-binding</keyword>
<dbReference type="PANTHER" id="PTHR43537:SF50">
    <property type="entry name" value="TRANSCRIPTIONAL REGULATORY PROTEIN"/>
    <property type="match status" value="1"/>
</dbReference>
<dbReference type="InterPro" id="IPR011711">
    <property type="entry name" value="GntR_C"/>
</dbReference>
<keyword evidence="3" id="KW-0804">Transcription</keyword>
<gene>
    <name evidence="5" type="ORF">JYU29_18215</name>
</gene>
<dbReference type="PANTHER" id="PTHR43537">
    <property type="entry name" value="TRANSCRIPTIONAL REGULATOR, GNTR FAMILY"/>
    <property type="match status" value="1"/>
</dbReference>
<dbReference type="SUPFAM" id="SSF46785">
    <property type="entry name" value="Winged helix' DNA-binding domain"/>
    <property type="match status" value="1"/>
</dbReference>
<dbReference type="SMART" id="SM00345">
    <property type="entry name" value="HTH_GNTR"/>
    <property type="match status" value="1"/>
</dbReference>
<evidence type="ECO:0000259" key="4">
    <source>
        <dbReference type="PROSITE" id="PS50949"/>
    </source>
</evidence>
<sequence>MIERGELTPGSKLNEKALCESFAVSRTPMREGIRALAAEGLVVLTPNRGASVAQVSEAQILESFLVIGALEGLAGELAAPRITEAQLEEIRTHHAAMLERRAADDLDGYYLYNRRIHDAIFDIADNALLKDMRRIIFTRIINLRFIARIAQDEWETAISQHEEMLVALANRDGPTLGAILRRHLQSKQLQVAHWLSRQSETEA</sequence>
<dbReference type="EMBL" id="JAFMNX010000006">
    <property type="protein sequence ID" value="MBS9722634.1"/>
    <property type="molecule type" value="Genomic_DNA"/>
</dbReference>
<dbReference type="PRINTS" id="PR00035">
    <property type="entry name" value="HTHGNTR"/>
</dbReference>
<dbReference type="InterPro" id="IPR008920">
    <property type="entry name" value="TF_FadR/GntR_C"/>
</dbReference>
<evidence type="ECO:0000313" key="5">
    <source>
        <dbReference type="EMBL" id="MBS9722634.1"/>
    </source>
</evidence>
<dbReference type="Pfam" id="PF00392">
    <property type="entry name" value="GntR"/>
    <property type="match status" value="1"/>
</dbReference>
<keyword evidence="1" id="KW-0805">Transcription regulation</keyword>
<dbReference type="Proteomes" id="UP001297272">
    <property type="component" value="Unassembled WGS sequence"/>
</dbReference>